<reference evidence="2 3" key="1">
    <citation type="journal article" date="2015" name="Genome Biol.">
        <title>Comparative genomics of Steinernema reveals deeply conserved gene regulatory networks.</title>
        <authorList>
            <person name="Dillman A.R."/>
            <person name="Macchietto M."/>
            <person name="Porter C.F."/>
            <person name="Rogers A."/>
            <person name="Williams B."/>
            <person name="Antoshechkin I."/>
            <person name="Lee M.M."/>
            <person name="Goodwin Z."/>
            <person name="Lu X."/>
            <person name="Lewis E.E."/>
            <person name="Goodrich-Blair H."/>
            <person name="Stock S.P."/>
            <person name="Adams B.J."/>
            <person name="Sternberg P.W."/>
            <person name="Mortazavi A."/>
        </authorList>
    </citation>
    <scope>NUCLEOTIDE SEQUENCE [LARGE SCALE GENOMIC DNA]</scope>
    <source>
        <strain evidence="2 3">ALL</strain>
    </source>
</reference>
<accession>A0A4U5MJ39</accession>
<keyword evidence="3" id="KW-1185">Reference proteome</keyword>
<protein>
    <submittedName>
        <fullName evidence="2">Uncharacterized protein</fullName>
    </submittedName>
</protein>
<sequence length="115" mass="12582">MDGEPAYASRLASQRAEPAGSRAGSLEPDGEPAARKPARRAEPAGSRAGSPSITDVNDNYPFFLLVPLLATAFIRHVKVNCVRLQLKMKTAKRGHCFQRSRFITNFGPFCHRAIS</sequence>
<dbReference type="EMBL" id="AZBU02000007">
    <property type="protein sequence ID" value="TKR69368.1"/>
    <property type="molecule type" value="Genomic_DNA"/>
</dbReference>
<dbReference type="Proteomes" id="UP000298663">
    <property type="component" value="Unassembled WGS sequence"/>
</dbReference>
<reference evidence="2 3" key="2">
    <citation type="journal article" date="2019" name="G3 (Bethesda)">
        <title>Hybrid Assembly of the Genome of the Entomopathogenic Nematode Steinernema carpocapsae Identifies the X-Chromosome.</title>
        <authorList>
            <person name="Serra L."/>
            <person name="Macchietto M."/>
            <person name="Macias-Munoz A."/>
            <person name="McGill C.J."/>
            <person name="Rodriguez I.M."/>
            <person name="Rodriguez B."/>
            <person name="Murad R."/>
            <person name="Mortazavi A."/>
        </authorList>
    </citation>
    <scope>NUCLEOTIDE SEQUENCE [LARGE SCALE GENOMIC DNA]</scope>
    <source>
        <strain evidence="2 3">ALL</strain>
    </source>
</reference>
<gene>
    <name evidence="2" type="ORF">L596_021540</name>
</gene>
<organism evidence="2 3">
    <name type="scientific">Steinernema carpocapsae</name>
    <name type="common">Entomopathogenic nematode</name>
    <dbReference type="NCBI Taxonomy" id="34508"/>
    <lineage>
        <taxon>Eukaryota</taxon>
        <taxon>Metazoa</taxon>
        <taxon>Ecdysozoa</taxon>
        <taxon>Nematoda</taxon>
        <taxon>Chromadorea</taxon>
        <taxon>Rhabditida</taxon>
        <taxon>Tylenchina</taxon>
        <taxon>Panagrolaimomorpha</taxon>
        <taxon>Strongyloidoidea</taxon>
        <taxon>Steinernematidae</taxon>
        <taxon>Steinernema</taxon>
    </lineage>
</organism>
<evidence type="ECO:0000256" key="1">
    <source>
        <dbReference type="SAM" id="MobiDB-lite"/>
    </source>
</evidence>
<dbReference type="AlphaFoldDB" id="A0A4U5MJ39"/>
<comment type="caution">
    <text evidence="2">The sequence shown here is derived from an EMBL/GenBank/DDBJ whole genome shotgun (WGS) entry which is preliminary data.</text>
</comment>
<evidence type="ECO:0000313" key="2">
    <source>
        <dbReference type="EMBL" id="TKR69368.1"/>
    </source>
</evidence>
<proteinExistence type="predicted"/>
<evidence type="ECO:0000313" key="3">
    <source>
        <dbReference type="Proteomes" id="UP000298663"/>
    </source>
</evidence>
<name>A0A4U5MJ39_STECR</name>
<feature type="region of interest" description="Disordered" evidence="1">
    <location>
        <begin position="1"/>
        <end position="56"/>
    </location>
</feature>